<accession>A0ABM9DTQ3</accession>
<comment type="caution">
    <text evidence="1">The sequence shown here is derived from an EMBL/GenBank/DDBJ whole genome shotgun (WGS) entry which is preliminary data.</text>
</comment>
<keyword evidence="2" id="KW-1185">Reference proteome</keyword>
<reference evidence="1 2" key="1">
    <citation type="submission" date="2022-03" db="EMBL/GenBank/DDBJ databases">
        <authorList>
            <person name="Brunel B."/>
        </authorList>
    </citation>
    <scope>NUCLEOTIDE SEQUENCE [LARGE SCALE GENOMIC DNA]</scope>
    <source>
        <strain evidence="1">STM5069sample</strain>
    </source>
</reference>
<dbReference type="Proteomes" id="UP001153050">
    <property type="component" value="Unassembled WGS sequence"/>
</dbReference>
<gene>
    <name evidence="1" type="ORF">MES5069_240038</name>
</gene>
<sequence>MTTVVINSIASPLKQYVRQLGSIDIRPWRADWTDVPGFPAEVRLRASNRAVTIVRSAGRT</sequence>
<organism evidence="1 2">
    <name type="scientific">Mesorhizobium escarrei</name>
    <dbReference type="NCBI Taxonomy" id="666018"/>
    <lineage>
        <taxon>Bacteria</taxon>
        <taxon>Pseudomonadati</taxon>
        <taxon>Pseudomonadota</taxon>
        <taxon>Alphaproteobacteria</taxon>
        <taxon>Hyphomicrobiales</taxon>
        <taxon>Phyllobacteriaceae</taxon>
        <taxon>Mesorhizobium</taxon>
    </lineage>
</organism>
<proteinExistence type="predicted"/>
<protein>
    <recommendedName>
        <fullName evidence="3">ASCH domain-containing protein</fullName>
    </recommendedName>
</protein>
<evidence type="ECO:0000313" key="1">
    <source>
        <dbReference type="EMBL" id="CAH2400075.1"/>
    </source>
</evidence>
<evidence type="ECO:0000313" key="2">
    <source>
        <dbReference type="Proteomes" id="UP001153050"/>
    </source>
</evidence>
<name>A0ABM9DTQ3_9HYPH</name>
<dbReference type="EMBL" id="CAKXZT010000118">
    <property type="protein sequence ID" value="CAH2400075.1"/>
    <property type="molecule type" value="Genomic_DNA"/>
</dbReference>
<evidence type="ECO:0008006" key="3">
    <source>
        <dbReference type="Google" id="ProtNLM"/>
    </source>
</evidence>